<dbReference type="EMBL" id="JACHIO010000008">
    <property type="protein sequence ID" value="MBB5063860.1"/>
    <property type="molecule type" value="Genomic_DNA"/>
</dbReference>
<organism evidence="1 2">
    <name type="scientific">Granulicella mallensis</name>
    <dbReference type="NCBI Taxonomy" id="940614"/>
    <lineage>
        <taxon>Bacteria</taxon>
        <taxon>Pseudomonadati</taxon>
        <taxon>Acidobacteriota</taxon>
        <taxon>Terriglobia</taxon>
        <taxon>Terriglobales</taxon>
        <taxon>Acidobacteriaceae</taxon>
        <taxon>Granulicella</taxon>
    </lineage>
</organism>
<comment type="caution">
    <text evidence="1">The sequence shown here is derived from an EMBL/GenBank/DDBJ whole genome shotgun (WGS) entry which is preliminary data.</text>
</comment>
<protein>
    <submittedName>
        <fullName evidence="1">Uncharacterized protein</fullName>
    </submittedName>
</protein>
<proteinExistence type="predicted"/>
<gene>
    <name evidence="1" type="ORF">HDF15_002208</name>
</gene>
<dbReference type="AlphaFoldDB" id="A0A7W8EAU5"/>
<name>A0A7W8EAU5_9BACT</name>
<accession>A0A7W8EAU5</accession>
<evidence type="ECO:0000313" key="2">
    <source>
        <dbReference type="Proteomes" id="UP000584867"/>
    </source>
</evidence>
<evidence type="ECO:0000313" key="1">
    <source>
        <dbReference type="EMBL" id="MBB5063860.1"/>
    </source>
</evidence>
<dbReference type="RefSeq" id="WP_184255340.1">
    <property type="nucleotide sequence ID" value="NZ_JACHIO010000008.1"/>
</dbReference>
<dbReference type="Proteomes" id="UP000584867">
    <property type="component" value="Unassembled WGS sequence"/>
</dbReference>
<sequence length="52" mass="5821">MKKYVAFSPLLPETLSLGLSVSWNPKNQGVSLRDFLTLLRESRKRIQNSGGS</sequence>
<reference evidence="1 2" key="1">
    <citation type="submission" date="2020-08" db="EMBL/GenBank/DDBJ databases">
        <title>Genomic Encyclopedia of Type Strains, Phase IV (KMG-V): Genome sequencing to study the core and pangenomes of soil and plant-associated prokaryotes.</title>
        <authorList>
            <person name="Whitman W."/>
        </authorList>
    </citation>
    <scope>NUCLEOTIDE SEQUENCE [LARGE SCALE GENOMIC DNA]</scope>
    <source>
        <strain evidence="1 2">X5P3</strain>
    </source>
</reference>